<protein>
    <submittedName>
        <fullName evidence="1">45173_t:CDS:1</fullName>
    </submittedName>
</protein>
<comment type="caution">
    <text evidence="1">The sequence shown here is derived from an EMBL/GenBank/DDBJ whole genome shotgun (WGS) entry which is preliminary data.</text>
</comment>
<keyword evidence="2" id="KW-1185">Reference proteome</keyword>
<proteinExistence type="predicted"/>
<organism evidence="1 2">
    <name type="scientific">Gigaspora margarita</name>
    <dbReference type="NCBI Taxonomy" id="4874"/>
    <lineage>
        <taxon>Eukaryota</taxon>
        <taxon>Fungi</taxon>
        <taxon>Fungi incertae sedis</taxon>
        <taxon>Mucoromycota</taxon>
        <taxon>Glomeromycotina</taxon>
        <taxon>Glomeromycetes</taxon>
        <taxon>Diversisporales</taxon>
        <taxon>Gigasporaceae</taxon>
        <taxon>Gigaspora</taxon>
    </lineage>
</organism>
<evidence type="ECO:0000313" key="1">
    <source>
        <dbReference type="EMBL" id="CAG8822324.1"/>
    </source>
</evidence>
<sequence length="92" mass="10720">VAEIFGTYKVIKLGYYPPVSKFTCKISYQIPDNYEVKTNLDICNKPNPHISEIFLFRFDIGCLYKARMETSNHGKYPYTELKSNSQKQNELS</sequence>
<reference evidence="1 2" key="1">
    <citation type="submission" date="2021-06" db="EMBL/GenBank/DDBJ databases">
        <authorList>
            <person name="Kallberg Y."/>
            <person name="Tangrot J."/>
            <person name="Rosling A."/>
        </authorList>
    </citation>
    <scope>NUCLEOTIDE SEQUENCE [LARGE SCALE GENOMIC DNA]</scope>
    <source>
        <strain evidence="1 2">120-4 pot B 10/14</strain>
    </source>
</reference>
<feature type="non-terminal residue" evidence="1">
    <location>
        <position position="1"/>
    </location>
</feature>
<name>A0ABN7W8X0_GIGMA</name>
<dbReference type="EMBL" id="CAJVQB010035274">
    <property type="protein sequence ID" value="CAG8822324.1"/>
    <property type="molecule type" value="Genomic_DNA"/>
</dbReference>
<gene>
    <name evidence="1" type="ORF">GMARGA_LOCUS28068</name>
</gene>
<evidence type="ECO:0000313" key="2">
    <source>
        <dbReference type="Proteomes" id="UP000789901"/>
    </source>
</evidence>
<accession>A0ABN7W8X0</accession>
<dbReference type="Proteomes" id="UP000789901">
    <property type="component" value="Unassembled WGS sequence"/>
</dbReference>